<evidence type="ECO:0000313" key="3">
    <source>
        <dbReference type="Proteomes" id="UP000316759"/>
    </source>
</evidence>
<organism evidence="2 3">
    <name type="scientific">Fasciola gigantica</name>
    <name type="common">Giant liver fluke</name>
    <dbReference type="NCBI Taxonomy" id="46835"/>
    <lineage>
        <taxon>Eukaryota</taxon>
        <taxon>Metazoa</taxon>
        <taxon>Spiralia</taxon>
        <taxon>Lophotrochozoa</taxon>
        <taxon>Platyhelminthes</taxon>
        <taxon>Trematoda</taxon>
        <taxon>Digenea</taxon>
        <taxon>Plagiorchiida</taxon>
        <taxon>Echinostomata</taxon>
        <taxon>Echinostomatoidea</taxon>
        <taxon>Fasciolidae</taxon>
        <taxon>Fasciola</taxon>
    </lineage>
</organism>
<accession>A0A504YJ36</accession>
<dbReference type="OrthoDB" id="10552140at2759"/>
<sequence length="194" mass="20240">MLPASPMQTSSLLGSTGRHSMTDYPVFPGLRDNGTTSIPTVTSPQVYRGSTPPPPRRSVSLTSPFPSTALNSDTGSYVIVPGTTGPLSHYRTSPVCHLSKHDLVSTDSFGTSGHVLFTQSDKTCTDMSRAPICASAFSISSTSTSLPTGYSTLGANSIPPDFLGVDRNPSSSTGSRVPNNGTVEINQGDEVDAE</sequence>
<dbReference type="AlphaFoldDB" id="A0A504YJ36"/>
<name>A0A504YJ36_FASGI</name>
<feature type="compositionally biased region" description="Polar residues" evidence="1">
    <location>
        <begin position="168"/>
        <end position="185"/>
    </location>
</feature>
<keyword evidence="3" id="KW-1185">Reference proteome</keyword>
<evidence type="ECO:0000313" key="2">
    <source>
        <dbReference type="EMBL" id="TPP58298.1"/>
    </source>
</evidence>
<gene>
    <name evidence="2" type="ORF">FGIG_09671</name>
</gene>
<feature type="region of interest" description="Disordered" evidence="1">
    <location>
        <begin position="30"/>
        <end position="59"/>
    </location>
</feature>
<evidence type="ECO:0000256" key="1">
    <source>
        <dbReference type="SAM" id="MobiDB-lite"/>
    </source>
</evidence>
<proteinExistence type="predicted"/>
<protein>
    <submittedName>
        <fullName evidence="2">Uncharacterized protein</fullName>
    </submittedName>
</protein>
<feature type="compositionally biased region" description="Polar residues" evidence="1">
    <location>
        <begin position="33"/>
        <end position="45"/>
    </location>
</feature>
<dbReference type="EMBL" id="SUNJ01012156">
    <property type="protein sequence ID" value="TPP58298.1"/>
    <property type="molecule type" value="Genomic_DNA"/>
</dbReference>
<feature type="region of interest" description="Disordered" evidence="1">
    <location>
        <begin position="160"/>
        <end position="194"/>
    </location>
</feature>
<dbReference type="Proteomes" id="UP000316759">
    <property type="component" value="Unassembled WGS sequence"/>
</dbReference>
<feature type="region of interest" description="Disordered" evidence="1">
    <location>
        <begin position="1"/>
        <end position="20"/>
    </location>
</feature>
<reference evidence="2 3" key="1">
    <citation type="submission" date="2019-04" db="EMBL/GenBank/DDBJ databases">
        <title>Annotation for the trematode Fasciola gigantica.</title>
        <authorList>
            <person name="Choi Y.-J."/>
        </authorList>
    </citation>
    <scope>NUCLEOTIDE SEQUENCE [LARGE SCALE GENOMIC DNA]</scope>
    <source>
        <strain evidence="2">Uganda_cow_1</strain>
    </source>
</reference>
<feature type="compositionally biased region" description="Polar residues" evidence="1">
    <location>
        <begin position="1"/>
        <end position="19"/>
    </location>
</feature>
<comment type="caution">
    <text evidence="2">The sequence shown here is derived from an EMBL/GenBank/DDBJ whole genome shotgun (WGS) entry which is preliminary data.</text>
</comment>